<name>A0A150XJB3_9BACT</name>
<dbReference type="Gene3D" id="3.40.50.1460">
    <property type="match status" value="1"/>
</dbReference>
<keyword evidence="4" id="KW-1185">Reference proteome</keyword>
<dbReference type="InterPro" id="IPR029031">
    <property type="entry name" value="Gingipain_N_sf"/>
</dbReference>
<gene>
    <name evidence="3" type="ORF">AWN68_03735</name>
</gene>
<evidence type="ECO:0000256" key="1">
    <source>
        <dbReference type="ARBA" id="ARBA00022729"/>
    </source>
</evidence>
<proteinExistence type="predicted"/>
<dbReference type="Gene3D" id="2.60.40.4070">
    <property type="match status" value="1"/>
</dbReference>
<keyword evidence="1" id="KW-0732">Signal</keyword>
<dbReference type="GO" id="GO:0006508">
    <property type="term" value="P:proteolysis"/>
    <property type="evidence" value="ECO:0007669"/>
    <property type="project" value="InterPro"/>
</dbReference>
<dbReference type="EMBL" id="LRDB01000012">
    <property type="protein sequence ID" value="KYG78752.1"/>
    <property type="molecule type" value="Genomic_DNA"/>
</dbReference>
<accession>A0A150XJB3</accession>
<dbReference type="InterPro" id="IPR001769">
    <property type="entry name" value="Gingipain"/>
</dbReference>
<dbReference type="Gene3D" id="3.40.50.10390">
    <property type="entry name" value="Gingipain r, domain 1"/>
    <property type="match status" value="1"/>
</dbReference>
<dbReference type="InterPro" id="IPR029030">
    <property type="entry name" value="Caspase-like_dom_sf"/>
</dbReference>
<dbReference type="Pfam" id="PF01364">
    <property type="entry name" value="Peptidase_C25"/>
    <property type="match status" value="1"/>
</dbReference>
<comment type="caution">
    <text evidence="3">The sequence shown here is derived from an EMBL/GenBank/DDBJ whole genome shotgun (WGS) entry which is preliminary data.</text>
</comment>
<dbReference type="CDD" id="cd02258">
    <property type="entry name" value="Peptidase_C25_N"/>
    <property type="match status" value="1"/>
</dbReference>
<reference evidence="3 4" key="1">
    <citation type="submission" date="2016-01" db="EMBL/GenBank/DDBJ databases">
        <title>Genome sequencing of Roseivirga echinicomitans KMM 6058.</title>
        <authorList>
            <person name="Selvaratnam C."/>
            <person name="Thevarajoo S."/>
            <person name="Goh K.M."/>
            <person name="Ee R."/>
            <person name="Chan K.-G."/>
            <person name="Chong C.S."/>
        </authorList>
    </citation>
    <scope>NUCLEOTIDE SEQUENCE [LARGE SCALE GENOMIC DNA]</scope>
    <source>
        <strain evidence="3 4">KMM 6058</strain>
    </source>
</reference>
<dbReference type="InterPro" id="IPR026444">
    <property type="entry name" value="Secre_tail"/>
</dbReference>
<dbReference type="OrthoDB" id="9809780at2"/>
<dbReference type="GO" id="GO:0008234">
    <property type="term" value="F:cysteine-type peptidase activity"/>
    <property type="evidence" value="ECO:0007669"/>
    <property type="project" value="InterPro"/>
</dbReference>
<dbReference type="AlphaFoldDB" id="A0A150XJB3"/>
<organism evidence="3 4">
    <name type="scientific">Roseivirga echinicomitans</name>
    <dbReference type="NCBI Taxonomy" id="296218"/>
    <lineage>
        <taxon>Bacteria</taxon>
        <taxon>Pseudomonadati</taxon>
        <taxon>Bacteroidota</taxon>
        <taxon>Cytophagia</taxon>
        <taxon>Cytophagales</taxon>
        <taxon>Roseivirgaceae</taxon>
        <taxon>Roseivirga</taxon>
    </lineage>
</organism>
<sequence>MASRLRSKHILLIAFLIQVFVGNAIAQTSSVLATSKWVKMSFAKEGIYRIDQNTLSQMGFDIGSINPQNIAIYGSKGGMLPQAISIQREGLKETSIFVSGEADATFNSDDYVLFYVDRVNELQFNPATKNFESIQNLYADEVHYFITVKNNGKGLRITNLPSLGISLPEVSIYNKIIRHETDIKNILGSGRQWFGESFNTNNELTFDFPLSSLTANGQIKVQLDALTQAFNTTSISASLNSQSIGQLDFSAIQDTRYGIKGNEASDVFEINSSNFSGVDQLSLKLTFNQGGSNKAVAYLDRFLLDIPTKLQYTGSSILFRSTKSLDQALTTFKISEANQNLMVWDITTPLAVQSQAYSLSGSEIRFGAFSDQLHEYVMFEAALQPLPTKFEVLANQDLKGSSTPDMVIISAPEFLTEAERLAAFRRSEDNLTILVATPQQVYNEFSAGRQDITAIRDFMRHLKLQNDQLKYLLLFGKGSYDYKSRIEGNSNLVPTYESRSSIHPLTSYSSDDYFGFLEDDEGEWTESRAGDHTSDIGIGRIPSTTLAQAKTAVDKIINYQTSAESIGDWRRRLVFVADDGDNNLHQRDADQLATLVDTTYAGFNVRKIYLDAYEQIRSPNGESSPKAEKALLDAVEQGVLIMNFTGHGAETGWMQERILTTQSIDDWKNIHRLPLLVTATCEFARNDDPTIFSGAEKIMFKEDGGAIALVATARPVFSSSNYALNLALYKTILEQPNGNFQRLGDIIRFTKNNALNGANNRNFILLGDPSMRLAYPKNEITITSINGKAPAAKADTLSALERVRIQGQIESNGQKIEPFNGELTFSLFDKRNPLQTIGTESDKFVYLERNSQLFNGQASVINGTFTVEFVVPKNINYQYGSGKMSMYALNNSNPEDAFGAKIDFILGGTAKNLYEDNIPPSIRTFINDSTRVTTPVVKRDATLILKLFDESGINISENGIGQNLSVTLNDSVTYNLNSLYNADKDNFRKGGVLFQMRDLPLGINILEVRAWDNYNNLTKKMIEFTVTNENSTIITEINSYPNPLIENTTFNISHNSAGEPLDLRIEIINAQGEKVISIHSDIEVGSNTESISWNGLDNSGVKLGKGIYVYNVVLMSKNNGKTYTKRKKLIISY</sequence>
<dbReference type="NCBIfam" id="TIGR04183">
    <property type="entry name" value="Por_Secre_tail"/>
    <property type="match status" value="1"/>
</dbReference>
<dbReference type="Proteomes" id="UP000075615">
    <property type="component" value="Unassembled WGS sequence"/>
</dbReference>
<dbReference type="STRING" id="296218.AWN68_03735"/>
<feature type="domain" description="Gingipain" evidence="2">
    <location>
        <begin position="406"/>
        <end position="773"/>
    </location>
</feature>
<dbReference type="SUPFAM" id="SSF52129">
    <property type="entry name" value="Caspase-like"/>
    <property type="match status" value="1"/>
</dbReference>
<dbReference type="RefSeq" id="WP_068414369.1">
    <property type="nucleotide sequence ID" value="NZ_LRDB01000012.1"/>
</dbReference>
<evidence type="ECO:0000313" key="3">
    <source>
        <dbReference type="EMBL" id="KYG78752.1"/>
    </source>
</evidence>
<evidence type="ECO:0000313" key="4">
    <source>
        <dbReference type="Proteomes" id="UP000075615"/>
    </source>
</evidence>
<dbReference type="NCBIfam" id="NF033707">
    <property type="entry name" value="T9SS_sortase"/>
    <property type="match status" value="1"/>
</dbReference>
<evidence type="ECO:0000259" key="2">
    <source>
        <dbReference type="Pfam" id="PF01364"/>
    </source>
</evidence>
<protein>
    <recommendedName>
        <fullName evidence="2">Gingipain domain-containing protein</fullName>
    </recommendedName>
</protein>